<protein>
    <submittedName>
        <fullName evidence="1">Uncharacterized protein</fullName>
    </submittedName>
</protein>
<dbReference type="EMBL" id="JAABNR010000001">
    <property type="protein sequence ID" value="NBZ86304.1"/>
    <property type="molecule type" value="Genomic_DNA"/>
</dbReference>
<organism evidence="1 2">
    <name type="scientific">Stagnihabitans tardus</name>
    <dbReference type="NCBI Taxonomy" id="2699202"/>
    <lineage>
        <taxon>Bacteria</taxon>
        <taxon>Pseudomonadati</taxon>
        <taxon>Pseudomonadota</taxon>
        <taxon>Alphaproteobacteria</taxon>
        <taxon>Rhodobacterales</taxon>
        <taxon>Paracoccaceae</taxon>
        <taxon>Stagnihabitans</taxon>
    </lineage>
</organism>
<keyword evidence="2" id="KW-1185">Reference proteome</keyword>
<gene>
    <name evidence="1" type="ORF">GV832_01820</name>
</gene>
<dbReference type="RefSeq" id="WP_168773094.1">
    <property type="nucleotide sequence ID" value="NZ_JAABNR010000001.1"/>
</dbReference>
<evidence type="ECO:0000313" key="2">
    <source>
        <dbReference type="Proteomes" id="UP001193501"/>
    </source>
</evidence>
<comment type="caution">
    <text evidence="1">The sequence shown here is derived from an EMBL/GenBank/DDBJ whole genome shotgun (WGS) entry which is preliminary data.</text>
</comment>
<proteinExistence type="predicted"/>
<dbReference type="AlphaFoldDB" id="A0AAE4Y714"/>
<sequence length="83" mass="8785">MHIIIGTDRITPEAIHPFAGGVIATLRGEALKAVLDATFRGKGSIEMSGGDLDRRPMSVTAIEMAGQDTTVTLVCAGPRRDLH</sequence>
<accession>A0AAE4Y714</accession>
<reference evidence="1" key="1">
    <citation type="submission" date="2020-01" db="EMBL/GenBank/DDBJ databases">
        <authorList>
            <person name="Chen W.-M."/>
        </authorList>
    </citation>
    <scope>NUCLEOTIDE SEQUENCE</scope>
    <source>
        <strain evidence="1">CYK-10</strain>
    </source>
</reference>
<name>A0AAE4Y714_9RHOB</name>
<dbReference type="Proteomes" id="UP001193501">
    <property type="component" value="Unassembled WGS sequence"/>
</dbReference>
<evidence type="ECO:0000313" key="1">
    <source>
        <dbReference type="EMBL" id="NBZ86304.1"/>
    </source>
</evidence>